<dbReference type="InterPro" id="IPR027417">
    <property type="entry name" value="P-loop_NTPase"/>
</dbReference>
<gene>
    <name evidence="3" type="ORF">KY290_034464</name>
</gene>
<dbReference type="EMBL" id="JAIVGD010000026">
    <property type="protein sequence ID" value="KAH0741421.1"/>
    <property type="molecule type" value="Genomic_DNA"/>
</dbReference>
<accession>A0ABQ7U509</accession>
<dbReference type="Proteomes" id="UP000826656">
    <property type="component" value="Unassembled WGS sequence"/>
</dbReference>
<organism evidence="3 4">
    <name type="scientific">Solanum tuberosum</name>
    <name type="common">Potato</name>
    <dbReference type="NCBI Taxonomy" id="4113"/>
    <lineage>
        <taxon>Eukaryota</taxon>
        <taxon>Viridiplantae</taxon>
        <taxon>Streptophyta</taxon>
        <taxon>Embryophyta</taxon>
        <taxon>Tracheophyta</taxon>
        <taxon>Spermatophyta</taxon>
        <taxon>Magnoliopsida</taxon>
        <taxon>eudicotyledons</taxon>
        <taxon>Gunneridae</taxon>
        <taxon>Pentapetalae</taxon>
        <taxon>asterids</taxon>
        <taxon>lamiids</taxon>
        <taxon>Solanales</taxon>
        <taxon>Solanaceae</taxon>
        <taxon>Solanoideae</taxon>
        <taxon>Solaneae</taxon>
        <taxon>Solanum</taxon>
    </lineage>
</organism>
<dbReference type="PANTHER" id="PTHR36766:SF42">
    <property type="entry name" value="NB-ARC DOMAIN DISEASE RESISTANCE PROTEIN"/>
    <property type="match status" value="1"/>
</dbReference>
<dbReference type="SUPFAM" id="SSF52540">
    <property type="entry name" value="P-loop containing nucleoside triphosphate hydrolases"/>
    <property type="match status" value="1"/>
</dbReference>
<protein>
    <recommendedName>
        <fullName evidence="5">NB-ARC domain-containing protein</fullName>
    </recommendedName>
</protein>
<dbReference type="PANTHER" id="PTHR36766">
    <property type="entry name" value="PLANT BROAD-SPECTRUM MILDEW RESISTANCE PROTEIN RPW8"/>
    <property type="match status" value="1"/>
</dbReference>
<dbReference type="Gene3D" id="1.10.8.430">
    <property type="entry name" value="Helical domain of apoptotic protease-activating factors"/>
    <property type="match status" value="1"/>
</dbReference>
<dbReference type="InterPro" id="IPR042197">
    <property type="entry name" value="Apaf_helical"/>
</dbReference>
<comment type="caution">
    <text evidence="3">The sequence shown here is derived from an EMBL/GenBank/DDBJ whole genome shotgun (WGS) entry which is preliminary data.</text>
</comment>
<evidence type="ECO:0008006" key="5">
    <source>
        <dbReference type="Google" id="ProtNLM"/>
    </source>
</evidence>
<evidence type="ECO:0000313" key="3">
    <source>
        <dbReference type="EMBL" id="KAH0741421.1"/>
    </source>
</evidence>
<proteinExistence type="predicted"/>
<evidence type="ECO:0000256" key="2">
    <source>
        <dbReference type="ARBA" id="ARBA00022821"/>
    </source>
</evidence>
<sequence length="78" mass="9022">MGALQPYDLSNLSPEDCWFLFMRRAFGHQEEINPDLEAIEKEIVKKCGGVPLAAKTLGGLLRFKREEREWENVRDSEI</sequence>
<reference evidence="3 4" key="1">
    <citation type="journal article" date="2021" name="bioRxiv">
        <title>Chromosome-scale and haplotype-resolved genome assembly of a tetraploid potato cultivar.</title>
        <authorList>
            <person name="Sun H."/>
            <person name="Jiao W.-B."/>
            <person name="Krause K."/>
            <person name="Campoy J.A."/>
            <person name="Goel M."/>
            <person name="Folz-Donahue K."/>
            <person name="Kukat C."/>
            <person name="Huettel B."/>
            <person name="Schneeberger K."/>
        </authorList>
    </citation>
    <scope>NUCLEOTIDE SEQUENCE [LARGE SCALE GENOMIC DNA]</scope>
    <source>
        <strain evidence="3">SolTubOtavaFocal</strain>
        <tissue evidence="3">Leaves</tissue>
    </source>
</reference>
<evidence type="ECO:0000313" key="4">
    <source>
        <dbReference type="Proteomes" id="UP000826656"/>
    </source>
</evidence>
<keyword evidence="4" id="KW-1185">Reference proteome</keyword>
<keyword evidence="1" id="KW-0433">Leucine-rich repeat</keyword>
<keyword evidence="2" id="KW-0611">Plant defense</keyword>
<name>A0ABQ7U509_SOLTU</name>
<evidence type="ECO:0000256" key="1">
    <source>
        <dbReference type="ARBA" id="ARBA00022614"/>
    </source>
</evidence>